<feature type="transmembrane region" description="Helical" evidence="1">
    <location>
        <begin position="84"/>
        <end position="101"/>
    </location>
</feature>
<feature type="transmembrane region" description="Helical" evidence="1">
    <location>
        <begin position="241"/>
        <end position="263"/>
    </location>
</feature>
<dbReference type="KEGG" id="ccj:UL81_04875"/>
<dbReference type="AlphaFoldDB" id="A0A0F6QVP6"/>
<feature type="transmembrane region" description="Helical" evidence="1">
    <location>
        <begin position="184"/>
        <end position="205"/>
    </location>
</feature>
<feature type="transmembrane region" description="Helical" evidence="1">
    <location>
        <begin position="46"/>
        <end position="64"/>
    </location>
</feature>
<dbReference type="Proteomes" id="UP000033566">
    <property type="component" value="Chromosome"/>
</dbReference>
<feature type="transmembrane region" description="Helical" evidence="1">
    <location>
        <begin position="107"/>
        <end position="130"/>
    </location>
</feature>
<dbReference type="PATRIC" id="fig|161896.4.peg.958"/>
<feature type="transmembrane region" description="Helical" evidence="1">
    <location>
        <begin position="20"/>
        <end position="40"/>
    </location>
</feature>
<dbReference type="HOGENOM" id="CLU_675636_0_0_11"/>
<evidence type="ECO:0000313" key="2">
    <source>
        <dbReference type="EMBL" id="AKE38947.1"/>
    </source>
</evidence>
<dbReference type="RefSeq" id="WP_158407906.1">
    <property type="nucleotide sequence ID" value="NZ_CP011311.1"/>
</dbReference>
<protein>
    <submittedName>
        <fullName evidence="2">Uncharacterized protein</fullName>
    </submittedName>
</protein>
<gene>
    <name evidence="2" type="ORF">UL81_04875</name>
</gene>
<keyword evidence="3" id="KW-1185">Reference proteome</keyword>
<feature type="transmembrane region" description="Helical" evidence="1">
    <location>
        <begin position="217"/>
        <end position="235"/>
    </location>
</feature>
<feature type="transmembrane region" description="Helical" evidence="1">
    <location>
        <begin position="341"/>
        <end position="358"/>
    </location>
</feature>
<keyword evidence="1" id="KW-0472">Membrane</keyword>
<proteinExistence type="predicted"/>
<keyword evidence="1" id="KW-1133">Transmembrane helix</keyword>
<evidence type="ECO:0000313" key="3">
    <source>
        <dbReference type="Proteomes" id="UP000033566"/>
    </source>
</evidence>
<feature type="transmembrane region" description="Helical" evidence="1">
    <location>
        <begin position="275"/>
        <end position="299"/>
    </location>
</feature>
<accession>A0A0F6QVP6</accession>
<keyword evidence="1" id="KW-0812">Transmembrane</keyword>
<sequence>MRASQTPAPLGRGSAWHAWAGGIVSFWLLVGISVNIAALLGAELTWWQRIHVLTLGALSTAILVYSTHFTEALTRRPTPNHRAVATRVGLLNASVLVLLFVPLWSVAFYLATVCILAVFIWHSVAIFLAWKGALSGAFAVTVPFYVGAAAFMVVAIGLALAAGAQWSNYDALIAAHSRATLWGLAWLTVLGTVVTFLPTLAGAPISPRARQRAPRTLLVHCLGLLLALIGLVEQWHVLAAIGQVLCVCAAVYLLQPVLSSVLGASPRLTTPSLSVCAGVLWVLAVQAADGIAIALGVAPRELTTVLLPALVGGGVLQLVAGALQHLVPTLARRRQPANKPGWIRVGVLNLGAFLTLVGPTKLGIAFLAAGLAAHMVALASMVLRPV</sequence>
<dbReference type="OrthoDB" id="4422545at2"/>
<feature type="transmembrane region" description="Helical" evidence="1">
    <location>
        <begin position="364"/>
        <end position="383"/>
    </location>
</feature>
<name>A0A0F6QVP6_9CORY</name>
<evidence type="ECO:0000256" key="1">
    <source>
        <dbReference type="SAM" id="Phobius"/>
    </source>
</evidence>
<feature type="transmembrane region" description="Helical" evidence="1">
    <location>
        <begin position="142"/>
        <end position="164"/>
    </location>
</feature>
<dbReference type="EMBL" id="CP011311">
    <property type="protein sequence ID" value="AKE38947.1"/>
    <property type="molecule type" value="Genomic_DNA"/>
</dbReference>
<organism evidence="2 3">
    <name type="scientific">Corynebacterium camporealensis</name>
    <dbReference type="NCBI Taxonomy" id="161896"/>
    <lineage>
        <taxon>Bacteria</taxon>
        <taxon>Bacillati</taxon>
        <taxon>Actinomycetota</taxon>
        <taxon>Actinomycetes</taxon>
        <taxon>Mycobacteriales</taxon>
        <taxon>Corynebacteriaceae</taxon>
        <taxon>Corynebacterium</taxon>
    </lineage>
</organism>
<feature type="transmembrane region" description="Helical" evidence="1">
    <location>
        <begin position="305"/>
        <end position="329"/>
    </location>
</feature>
<reference evidence="2 3" key="1">
    <citation type="journal article" date="2015" name="Genome Announc.">
        <title>Complete Genome Sequence of Corynebacterium camporealensis DSM 44610, Isolated from the Milk of a Manchega Sheep with Subclinical Mastitis.</title>
        <authorList>
            <person name="Ruckert C."/>
            <person name="Albersmeier A."/>
            <person name="Winkler A."/>
            <person name="Tauch A."/>
        </authorList>
    </citation>
    <scope>NUCLEOTIDE SEQUENCE [LARGE SCALE GENOMIC DNA]</scope>
    <source>
        <strain evidence="2 3">DSM 44610</strain>
    </source>
</reference>